<dbReference type="InterPro" id="IPR052550">
    <property type="entry name" value="Pyrimidine_5'-ntase_YjjG"/>
</dbReference>
<proteinExistence type="predicted"/>
<evidence type="ECO:0000313" key="1">
    <source>
        <dbReference type="EMBL" id="GAI47447.1"/>
    </source>
</evidence>
<dbReference type="InterPro" id="IPR006439">
    <property type="entry name" value="HAD-SF_hydro_IA"/>
</dbReference>
<reference evidence="1" key="1">
    <citation type="journal article" date="2014" name="Front. Microbiol.">
        <title>High frequency of phylogenetically diverse reductive dehalogenase-homologous genes in deep subseafloor sedimentary metagenomes.</title>
        <authorList>
            <person name="Kawai M."/>
            <person name="Futagami T."/>
            <person name="Toyoda A."/>
            <person name="Takaki Y."/>
            <person name="Nishi S."/>
            <person name="Hori S."/>
            <person name="Arai W."/>
            <person name="Tsubouchi T."/>
            <person name="Morono Y."/>
            <person name="Uchiyama I."/>
            <person name="Ito T."/>
            <person name="Fujiyama A."/>
            <person name="Inagaki F."/>
            <person name="Takami H."/>
        </authorList>
    </citation>
    <scope>NUCLEOTIDE SEQUENCE</scope>
    <source>
        <strain evidence="1">Expedition CK06-06</strain>
    </source>
</reference>
<protein>
    <recommendedName>
        <fullName evidence="2">HAD family hydrolase</fullName>
    </recommendedName>
</protein>
<evidence type="ECO:0008006" key="2">
    <source>
        <dbReference type="Google" id="ProtNLM"/>
    </source>
</evidence>
<dbReference type="PANTHER" id="PTHR47478">
    <property type="match status" value="1"/>
</dbReference>
<organism evidence="1">
    <name type="scientific">marine sediment metagenome</name>
    <dbReference type="NCBI Taxonomy" id="412755"/>
    <lineage>
        <taxon>unclassified sequences</taxon>
        <taxon>metagenomes</taxon>
        <taxon>ecological metagenomes</taxon>
    </lineage>
</organism>
<dbReference type="AlphaFoldDB" id="X1NTT7"/>
<dbReference type="SUPFAM" id="SSF56784">
    <property type="entry name" value="HAD-like"/>
    <property type="match status" value="1"/>
</dbReference>
<dbReference type="NCBIfam" id="TIGR01549">
    <property type="entry name" value="HAD-SF-IA-v1"/>
    <property type="match status" value="1"/>
</dbReference>
<accession>X1NTT7</accession>
<dbReference type="InterPro" id="IPR036412">
    <property type="entry name" value="HAD-like_sf"/>
</dbReference>
<sequence length="100" mass="11007">MGAGIQNKLGISNYLKSVIISEAVGIKKPDPKIFYLALEKPQLKPSETLAVGDNPISDVVGARNAGLIPVWVTGQFSWPKEYEPPKYQISDLKELLKIIE</sequence>
<dbReference type="Gene3D" id="3.40.50.1000">
    <property type="entry name" value="HAD superfamily/HAD-like"/>
    <property type="match status" value="1"/>
</dbReference>
<gene>
    <name evidence="1" type="ORF">S06H3_57413</name>
</gene>
<dbReference type="Pfam" id="PF13419">
    <property type="entry name" value="HAD_2"/>
    <property type="match status" value="1"/>
</dbReference>
<dbReference type="InterPro" id="IPR041492">
    <property type="entry name" value="HAD_2"/>
</dbReference>
<dbReference type="InterPro" id="IPR023214">
    <property type="entry name" value="HAD_sf"/>
</dbReference>
<name>X1NTT7_9ZZZZ</name>
<dbReference type="EMBL" id="BARV01037057">
    <property type="protein sequence ID" value="GAI47447.1"/>
    <property type="molecule type" value="Genomic_DNA"/>
</dbReference>
<comment type="caution">
    <text evidence="1">The sequence shown here is derived from an EMBL/GenBank/DDBJ whole genome shotgun (WGS) entry which is preliminary data.</text>
</comment>
<dbReference type="PANTHER" id="PTHR47478:SF1">
    <property type="entry name" value="PYRIMIDINE 5'-NUCLEOTIDASE YJJG"/>
    <property type="match status" value="1"/>
</dbReference>